<dbReference type="EMBL" id="JAGSXJ010000003">
    <property type="protein sequence ID" value="KAH6693858.1"/>
    <property type="molecule type" value="Genomic_DNA"/>
</dbReference>
<dbReference type="OrthoDB" id="4191831at2759"/>
<accession>A0A9P8VJH7</accession>
<keyword evidence="3" id="KW-1185">Reference proteome</keyword>
<proteinExistence type="predicted"/>
<comment type="caution">
    <text evidence="2">The sequence shown here is derived from an EMBL/GenBank/DDBJ whole genome shotgun (WGS) entry which is preliminary data.</text>
</comment>
<dbReference type="PROSITE" id="PS50181">
    <property type="entry name" value="FBOX"/>
    <property type="match status" value="1"/>
</dbReference>
<feature type="domain" description="F-box" evidence="1">
    <location>
        <begin position="1"/>
        <end position="46"/>
    </location>
</feature>
<evidence type="ECO:0000313" key="2">
    <source>
        <dbReference type="EMBL" id="KAH6693858.1"/>
    </source>
</evidence>
<name>A0A9P8VJH7_9PEZI</name>
<protein>
    <recommendedName>
        <fullName evidence="1">F-box domain-containing protein</fullName>
    </recommendedName>
</protein>
<sequence>MPSLADLPTELVQAILQHTTKEDCLSLTTVNRRLSNEATARLYQNITFEWEKEEIPPVSKILRTLLEDAHLRPLVKSLDLSGSGYQYGKQAYIFSPTVPPLELDTMDRASSLIRSTGFPHMEAWETALRESSLDAVLALLVILLPELIRLSITQKFAKDTHILSQTVLHAAQSTARDGGDERGGDFRPDVSKLQDVTICQRRLGDALSRYLCPFKNTPEILGWFYLPSAQRLRLSIDNPFNFAWPSPLPPQPQHLQTLFLDQIREFRALPILAACSGIKELNWNLRQESGVDSDVLPRLTVDLQKLGEALVPLRDSLEVLTIGGELEQGIHEELETPPVTYTGFMDLSMLTKVKTLAAPWIFYMGKKLQERKTIGRPSTVPPNLTRLIINDGFEHDDANDWDESDMLEASRNFLEVRRPQHTPYLRELGLHPAYLEDVSKKELRPLAEKLGIEFSSVNTFDEKWLNTPPLPHCWTWDPPPHAS</sequence>
<dbReference type="Proteomes" id="UP000770015">
    <property type="component" value="Unassembled WGS sequence"/>
</dbReference>
<evidence type="ECO:0000313" key="3">
    <source>
        <dbReference type="Proteomes" id="UP000770015"/>
    </source>
</evidence>
<evidence type="ECO:0000259" key="1">
    <source>
        <dbReference type="PROSITE" id="PS50181"/>
    </source>
</evidence>
<dbReference type="InterPro" id="IPR001810">
    <property type="entry name" value="F-box_dom"/>
</dbReference>
<gene>
    <name evidence="2" type="ORF">F5X68DRAFT_47460</name>
</gene>
<reference evidence="2" key="1">
    <citation type="journal article" date="2021" name="Nat. Commun.">
        <title>Genetic determinants of endophytism in the Arabidopsis root mycobiome.</title>
        <authorList>
            <person name="Mesny F."/>
            <person name="Miyauchi S."/>
            <person name="Thiergart T."/>
            <person name="Pickel B."/>
            <person name="Atanasova L."/>
            <person name="Karlsson M."/>
            <person name="Huettel B."/>
            <person name="Barry K.W."/>
            <person name="Haridas S."/>
            <person name="Chen C."/>
            <person name="Bauer D."/>
            <person name="Andreopoulos W."/>
            <person name="Pangilinan J."/>
            <person name="LaButti K."/>
            <person name="Riley R."/>
            <person name="Lipzen A."/>
            <person name="Clum A."/>
            <person name="Drula E."/>
            <person name="Henrissat B."/>
            <person name="Kohler A."/>
            <person name="Grigoriev I.V."/>
            <person name="Martin F.M."/>
            <person name="Hacquard S."/>
        </authorList>
    </citation>
    <scope>NUCLEOTIDE SEQUENCE</scope>
    <source>
        <strain evidence="2">MPI-SDFR-AT-0117</strain>
    </source>
</reference>
<dbReference type="AlphaFoldDB" id="A0A9P8VJH7"/>
<organism evidence="2 3">
    <name type="scientific">Plectosphaerella plurivora</name>
    <dbReference type="NCBI Taxonomy" id="936078"/>
    <lineage>
        <taxon>Eukaryota</taxon>
        <taxon>Fungi</taxon>
        <taxon>Dikarya</taxon>
        <taxon>Ascomycota</taxon>
        <taxon>Pezizomycotina</taxon>
        <taxon>Sordariomycetes</taxon>
        <taxon>Hypocreomycetidae</taxon>
        <taxon>Glomerellales</taxon>
        <taxon>Plectosphaerellaceae</taxon>
        <taxon>Plectosphaerella</taxon>
    </lineage>
</organism>